<dbReference type="EMBL" id="BK015636">
    <property type="protein sequence ID" value="DAE17072.1"/>
    <property type="molecule type" value="Genomic_DNA"/>
</dbReference>
<evidence type="ECO:0000259" key="1">
    <source>
        <dbReference type="Pfam" id="PF09643"/>
    </source>
</evidence>
<dbReference type="InterPro" id="IPR019096">
    <property type="entry name" value="YopX_protein"/>
</dbReference>
<dbReference type="SUPFAM" id="SSF159006">
    <property type="entry name" value="YopX-like"/>
    <property type="match status" value="1"/>
</dbReference>
<sequence>MEIKDYKFKAKSIEDSRYHPAKGSWVIGCFYYDNENAYIRHPYKVDKNGRPTSYMSTRVDPDTLCQYTGMKDKNGVEIYEYDLLSCEDHTKLRLFCNKCFPGPDDTVVFLQLSTVSSVQNAEVYGNIFDDRYLKAPR</sequence>
<evidence type="ECO:0000313" key="2">
    <source>
        <dbReference type="EMBL" id="DAE17072.1"/>
    </source>
</evidence>
<organism evidence="2">
    <name type="scientific">Siphoviridae sp. ctbvd11</name>
    <dbReference type="NCBI Taxonomy" id="2825567"/>
    <lineage>
        <taxon>Viruses</taxon>
        <taxon>Duplodnaviria</taxon>
        <taxon>Heunggongvirae</taxon>
        <taxon>Uroviricota</taxon>
        <taxon>Caudoviricetes</taxon>
    </lineage>
</organism>
<dbReference type="InterPro" id="IPR023385">
    <property type="entry name" value="YopX-like_C"/>
</dbReference>
<protein>
    <submittedName>
        <fullName evidence="2">YopX protein</fullName>
    </submittedName>
</protein>
<accession>A0A8S5QDB2</accession>
<dbReference type="Gene3D" id="2.30.30.290">
    <property type="entry name" value="YopX-like domains"/>
    <property type="match status" value="1"/>
</dbReference>
<proteinExistence type="predicted"/>
<dbReference type="Pfam" id="PF09643">
    <property type="entry name" value="YopX"/>
    <property type="match status" value="1"/>
</dbReference>
<name>A0A8S5QDB2_9CAUD</name>
<feature type="domain" description="YopX protein" evidence="1">
    <location>
        <begin position="49"/>
        <end position="130"/>
    </location>
</feature>
<reference evidence="2" key="1">
    <citation type="journal article" date="2021" name="Proc. Natl. Acad. Sci. U.S.A.">
        <title>A Catalog of Tens of Thousands of Viruses from Human Metagenomes Reveals Hidden Associations with Chronic Diseases.</title>
        <authorList>
            <person name="Tisza M.J."/>
            <person name="Buck C.B."/>
        </authorList>
    </citation>
    <scope>NUCLEOTIDE SEQUENCE</scope>
    <source>
        <strain evidence="2">Ctbvd11</strain>
    </source>
</reference>